<dbReference type="AlphaFoldDB" id="G0W9F6"/>
<gene>
    <name evidence="7" type="primary">NDAI0D01040</name>
    <name evidence="7" type="ordered locus">NDAI_0D01040</name>
</gene>
<organism evidence="7 8">
    <name type="scientific">Naumovozyma dairenensis (strain ATCC 10597 / BCRC 20456 / CBS 421 / NBRC 0211 / NRRL Y-12639)</name>
    <name type="common">Saccharomyces dairenensis</name>
    <dbReference type="NCBI Taxonomy" id="1071378"/>
    <lineage>
        <taxon>Eukaryota</taxon>
        <taxon>Fungi</taxon>
        <taxon>Dikarya</taxon>
        <taxon>Ascomycota</taxon>
        <taxon>Saccharomycotina</taxon>
        <taxon>Saccharomycetes</taxon>
        <taxon>Saccharomycetales</taxon>
        <taxon>Saccharomycetaceae</taxon>
        <taxon>Naumovozyma</taxon>
    </lineage>
</organism>
<dbReference type="KEGG" id="ndi:NDAI_0D01040"/>
<dbReference type="GO" id="GO:0005634">
    <property type="term" value="C:nucleus"/>
    <property type="evidence" value="ECO:0007669"/>
    <property type="project" value="UniProtKB-SubCell"/>
</dbReference>
<dbReference type="EMBL" id="HE580270">
    <property type="protein sequence ID" value="CCD24417.1"/>
    <property type="molecule type" value="Genomic_DNA"/>
</dbReference>
<dbReference type="eggNOG" id="KOG1416">
    <property type="taxonomic scope" value="Eukaryota"/>
</dbReference>
<evidence type="ECO:0000256" key="3">
    <source>
        <dbReference type="ARBA" id="ARBA00021704"/>
    </source>
</evidence>
<comment type="subcellular location">
    <subcellularLocation>
        <location evidence="1 6">Nucleus</location>
    </subcellularLocation>
</comment>
<keyword evidence="8" id="KW-1185">Reference proteome</keyword>
<evidence type="ECO:0000313" key="7">
    <source>
        <dbReference type="EMBL" id="CCD24417.1"/>
    </source>
</evidence>
<dbReference type="PIRSF" id="PIRSF038170">
    <property type="entry name" value="tRNA_m1A_mtfrase"/>
    <property type="match status" value="1"/>
</dbReference>
<comment type="function">
    <text evidence="6">Substrate-binding subunit of tRNA (adenine-N1-)-methyltransferase, which catalyzes the formation of N1-methyladenine at position 58 (m1A58) in initiator methionyl-tRNA.</text>
</comment>
<keyword evidence="4 6" id="KW-0819">tRNA processing</keyword>
<reference evidence="7 8" key="1">
    <citation type="journal article" date="2011" name="Proc. Natl. Acad. Sci. U.S.A.">
        <title>Evolutionary erosion of yeast sex chromosomes by mating-type switching accidents.</title>
        <authorList>
            <person name="Gordon J.L."/>
            <person name="Armisen D."/>
            <person name="Proux-Wera E."/>
            <person name="Oheigeartaigh S.S."/>
            <person name="Byrne K.P."/>
            <person name="Wolfe K.H."/>
        </authorList>
    </citation>
    <scope>NUCLEOTIDE SEQUENCE [LARGE SCALE GENOMIC DNA]</scope>
    <source>
        <strain evidence="8">ATCC 10597 / BCRC 20456 / CBS 421 / NBRC 0211 / NRRL Y-12639</strain>
    </source>
</reference>
<dbReference type="STRING" id="1071378.G0W9F6"/>
<dbReference type="GO" id="GO:0160107">
    <property type="term" value="F:tRNA (adenine(58)-N1)-methyltransferase activity"/>
    <property type="evidence" value="ECO:0007669"/>
    <property type="project" value="EnsemblFungi"/>
</dbReference>
<dbReference type="OMA" id="TRCRPYQ"/>
<sequence length="458" mass="52133">MDPLKTICAEQHVIIKLPSDNNKLVQLKPDTSISLGKFGAFNVNDIIGYPLGTKFEILYDGDEKEEQVPATGKFKYKIPTGKIKVLDDDVEKTEGERLENVVNSENNQHLVNLGNEVQKLSAEEIEALKEKSVSSSEIISKMIESHGSFDKKTVYSQEKYLKRKKQKFDKIFTVDYLSSSALLQFLIDKGDIQRIMDMSQESVAMLLNLANIKENGNYLCMDETGGLLVYFLLERMFGGDDKSKSPGKIIVVHENEHPNLDLLKFSNYSESFINEHVITISLLEFFEPPTIEDINKGFTPLSKDELYQLKSGQKNKYYRRLKWYHTKMDILKFSTEIEFDALIIASTLHLPSLVPILGEKVHGSRPIVCYSQFKETLLELAHVLYEDLRYLAPSVLETRCRPYQTIRGRLHPLMTMKGGGGYLLWCHRVIPASEPLTIQNPDVSKAIEQDIKVGEGQD</sequence>
<accession>G0W9F6</accession>
<dbReference type="Gene3D" id="3.10.330.20">
    <property type="match status" value="1"/>
</dbReference>
<dbReference type="Proteomes" id="UP000000689">
    <property type="component" value="Chromosome 4"/>
</dbReference>
<dbReference type="OrthoDB" id="10254665at2759"/>
<protein>
    <recommendedName>
        <fullName evidence="3 6">tRNA (adenine(58)-N(1))-methyltransferase non-catalytic subunit TRM6</fullName>
    </recommendedName>
</protein>
<proteinExistence type="inferred from homology"/>
<dbReference type="GeneID" id="11495227"/>
<comment type="similarity">
    <text evidence="2 6">Belongs to the TRM6/GCD10 family.</text>
</comment>
<comment type="subunit">
    <text evidence="6">Heterotetramer.</text>
</comment>
<dbReference type="GO" id="GO:0031515">
    <property type="term" value="C:tRNA (m1A) methyltransferase complex"/>
    <property type="evidence" value="ECO:0007669"/>
    <property type="project" value="UniProtKB-UniRule"/>
</dbReference>
<keyword evidence="5 6" id="KW-0539">Nucleus</keyword>
<dbReference type="RefSeq" id="XP_003669660.1">
    <property type="nucleotide sequence ID" value="XM_003669612.1"/>
</dbReference>
<evidence type="ECO:0000256" key="6">
    <source>
        <dbReference type="PIRNR" id="PIRNR038170"/>
    </source>
</evidence>
<dbReference type="PANTHER" id="PTHR12945">
    <property type="entry name" value="TRANSLATION INITIATION FACTOR EIF3-RELATED"/>
    <property type="match status" value="1"/>
</dbReference>
<name>G0W9F6_NAUDC</name>
<evidence type="ECO:0000313" key="8">
    <source>
        <dbReference type="Proteomes" id="UP000000689"/>
    </source>
</evidence>
<evidence type="ECO:0000256" key="5">
    <source>
        <dbReference type="ARBA" id="ARBA00023242"/>
    </source>
</evidence>
<dbReference type="GO" id="GO:0030488">
    <property type="term" value="P:tRNA methylation"/>
    <property type="evidence" value="ECO:0007669"/>
    <property type="project" value="EnsemblFungi"/>
</dbReference>
<evidence type="ECO:0000256" key="2">
    <source>
        <dbReference type="ARBA" id="ARBA00008320"/>
    </source>
</evidence>
<dbReference type="Pfam" id="PF04189">
    <property type="entry name" value="Gcd10p"/>
    <property type="match status" value="1"/>
</dbReference>
<evidence type="ECO:0000256" key="1">
    <source>
        <dbReference type="ARBA" id="ARBA00004123"/>
    </source>
</evidence>
<evidence type="ECO:0000256" key="4">
    <source>
        <dbReference type="ARBA" id="ARBA00022694"/>
    </source>
</evidence>
<dbReference type="PANTHER" id="PTHR12945:SF0">
    <property type="entry name" value="TRNA (ADENINE(58)-N(1))-METHYLTRANSFERASE NON-CATALYTIC SUBUNIT TRM6"/>
    <property type="match status" value="1"/>
</dbReference>
<dbReference type="HOGENOM" id="CLU_010916_1_1_1"/>
<dbReference type="InterPro" id="IPR017423">
    <property type="entry name" value="TRM6"/>
</dbReference>